<dbReference type="Pfam" id="PF13302">
    <property type="entry name" value="Acetyltransf_3"/>
    <property type="match status" value="1"/>
</dbReference>
<dbReference type="AlphaFoldDB" id="A0A0D2EK75"/>
<dbReference type="GO" id="GO:0016747">
    <property type="term" value="F:acyltransferase activity, transferring groups other than amino-acyl groups"/>
    <property type="evidence" value="ECO:0007669"/>
    <property type="project" value="InterPro"/>
</dbReference>
<dbReference type="PANTHER" id="PTHR43792:SF1">
    <property type="entry name" value="N-ACETYLTRANSFERASE DOMAIN-CONTAINING PROTEIN"/>
    <property type="match status" value="1"/>
</dbReference>
<dbReference type="PANTHER" id="PTHR43792">
    <property type="entry name" value="GNAT FAMILY, PUTATIVE (AFU_ORTHOLOGUE AFUA_3G00765)-RELATED-RELATED"/>
    <property type="match status" value="1"/>
</dbReference>
<accession>A0A0D2EK75</accession>
<feature type="compositionally biased region" description="Low complexity" evidence="1">
    <location>
        <begin position="108"/>
        <end position="139"/>
    </location>
</feature>
<dbReference type="GeneID" id="25326471"/>
<dbReference type="Gene3D" id="3.40.630.30">
    <property type="match status" value="1"/>
</dbReference>
<dbReference type="Proteomes" id="UP000054342">
    <property type="component" value="Unassembled WGS sequence"/>
</dbReference>
<evidence type="ECO:0000313" key="3">
    <source>
        <dbReference type="EMBL" id="KIW55848.1"/>
    </source>
</evidence>
<dbReference type="InterPro" id="IPR000182">
    <property type="entry name" value="GNAT_dom"/>
</dbReference>
<reference evidence="3 4" key="1">
    <citation type="submission" date="2015-01" db="EMBL/GenBank/DDBJ databases">
        <title>The Genome Sequence of Exophiala xenobiotica CBS118157.</title>
        <authorList>
            <consortium name="The Broad Institute Genomics Platform"/>
            <person name="Cuomo C."/>
            <person name="de Hoog S."/>
            <person name="Gorbushina A."/>
            <person name="Stielow B."/>
            <person name="Teixiera M."/>
            <person name="Abouelleil A."/>
            <person name="Chapman S.B."/>
            <person name="Priest M."/>
            <person name="Young S.K."/>
            <person name="Wortman J."/>
            <person name="Nusbaum C."/>
            <person name="Birren B."/>
        </authorList>
    </citation>
    <scope>NUCLEOTIDE SEQUENCE [LARGE SCALE GENOMIC DNA]</scope>
    <source>
        <strain evidence="3 4">CBS 118157</strain>
    </source>
</reference>
<protein>
    <recommendedName>
        <fullName evidence="2">N-acetyltransferase domain-containing protein</fullName>
    </recommendedName>
</protein>
<dbReference type="SUPFAM" id="SSF55729">
    <property type="entry name" value="Acyl-CoA N-acyltransferases (Nat)"/>
    <property type="match status" value="1"/>
</dbReference>
<name>A0A0D2EK75_9EURO</name>
<evidence type="ECO:0000256" key="1">
    <source>
        <dbReference type="SAM" id="MobiDB-lite"/>
    </source>
</evidence>
<evidence type="ECO:0000259" key="2">
    <source>
        <dbReference type="Pfam" id="PF13302"/>
    </source>
</evidence>
<dbReference type="RefSeq" id="XP_013316432.1">
    <property type="nucleotide sequence ID" value="XM_013460978.1"/>
</dbReference>
<evidence type="ECO:0000313" key="4">
    <source>
        <dbReference type="Proteomes" id="UP000054342"/>
    </source>
</evidence>
<proteinExistence type="predicted"/>
<dbReference type="OrthoDB" id="4072826at2759"/>
<sequence length="296" mass="32553">MDPIIFTPRLKLTLITKAERGSPELEWLHEVRSNEKATWWSIHGQQKTLEDTEKVIAGFLPVPLPAPLPTDNPQNPDTSDAEDEKTYRVVYAVHQLPRSPDPPLVGEQTDQPATTTNTTTTPTTVDQSQSQSHAQSQSQNPTTATTFIGLVTLTSLNANTLDLPTHLTTLPTTTTTSTTSTTTTSATTTKPLTVELAYMFLPTSWGQGYATESVNAVFSSCQRAGAPGSRSLSFWSPFSSVTVRAIVNQGNPASMRVMHKTGMTKTGVYELTGRRVFLAGEWREHHSLHIFIRRLF</sequence>
<dbReference type="HOGENOM" id="CLU_095017_0_0_1"/>
<keyword evidence="4" id="KW-1185">Reference proteome</keyword>
<dbReference type="InterPro" id="IPR016181">
    <property type="entry name" value="Acyl_CoA_acyltransferase"/>
</dbReference>
<feature type="region of interest" description="Disordered" evidence="1">
    <location>
        <begin position="62"/>
        <end position="141"/>
    </location>
</feature>
<dbReference type="InterPro" id="IPR051531">
    <property type="entry name" value="N-acetyltransferase"/>
</dbReference>
<organism evidence="3 4">
    <name type="scientific">Exophiala xenobiotica</name>
    <dbReference type="NCBI Taxonomy" id="348802"/>
    <lineage>
        <taxon>Eukaryota</taxon>
        <taxon>Fungi</taxon>
        <taxon>Dikarya</taxon>
        <taxon>Ascomycota</taxon>
        <taxon>Pezizomycotina</taxon>
        <taxon>Eurotiomycetes</taxon>
        <taxon>Chaetothyriomycetidae</taxon>
        <taxon>Chaetothyriales</taxon>
        <taxon>Herpotrichiellaceae</taxon>
        <taxon>Exophiala</taxon>
    </lineage>
</organism>
<feature type="domain" description="N-acetyltransferase" evidence="2">
    <location>
        <begin position="185"/>
        <end position="264"/>
    </location>
</feature>
<dbReference type="EMBL" id="KN847319">
    <property type="protein sequence ID" value="KIW55848.1"/>
    <property type="molecule type" value="Genomic_DNA"/>
</dbReference>
<gene>
    <name evidence="3" type="ORF">PV05_04563</name>
</gene>